<protein>
    <submittedName>
        <fullName evidence="1">Nitroreductase family protein</fullName>
    </submittedName>
</protein>
<dbReference type="Proteomes" id="UP000033636">
    <property type="component" value="Unassembled WGS sequence"/>
</dbReference>
<evidence type="ECO:0000313" key="1">
    <source>
        <dbReference type="EMBL" id="MFB6490549.1"/>
    </source>
</evidence>
<evidence type="ECO:0000313" key="2">
    <source>
        <dbReference type="Proteomes" id="UP000033636"/>
    </source>
</evidence>
<dbReference type="EMBL" id="JZWT02000010">
    <property type="protein sequence ID" value="MFB6490549.1"/>
    <property type="molecule type" value="Genomic_DNA"/>
</dbReference>
<name>A0ACC6V1F1_9CREN</name>
<accession>A0ACC6V1F1</accession>
<reference evidence="1" key="1">
    <citation type="submission" date="2024-07" db="EMBL/GenBank/DDBJ databases">
        <title>Metagenome and Metagenome-Assembled Genomes of Archaea from a hot spring from the geothermal field of Los Azufres, Mexico.</title>
        <authorList>
            <person name="Marin-Paredes R."/>
            <person name="Martinez-Romero E."/>
            <person name="Servin-Garciduenas L.E."/>
        </authorList>
    </citation>
    <scope>NUCLEOTIDE SEQUENCE</scope>
</reference>
<sequence>MREELYRAALSKPWVLKAPISLAITAVYEKTDKIYGERRYSIRPHAGHLGQNVYLQATALGLGTVAVGAFYDEAVAAAIGAQPDETPLYMPMGRVAALYNITRGAPVILHGREI</sequence>
<organism evidence="1 2">
    <name type="scientific">Thermoproteus sp. AZ2</name>
    <dbReference type="NCBI Taxonomy" id="1609232"/>
    <lineage>
        <taxon>Archaea</taxon>
        <taxon>Thermoproteota</taxon>
        <taxon>Thermoprotei</taxon>
        <taxon>Thermoproteales</taxon>
        <taxon>Thermoproteaceae</taxon>
        <taxon>Thermoproteus</taxon>
    </lineage>
</organism>
<gene>
    <name evidence="1" type="ORF">TU35_004765</name>
</gene>
<comment type="caution">
    <text evidence="1">The sequence shown here is derived from an EMBL/GenBank/DDBJ whole genome shotgun (WGS) entry which is preliminary data.</text>
</comment>
<proteinExistence type="predicted"/>